<comment type="caution">
    <text evidence="2">The sequence shown here is derived from an EMBL/GenBank/DDBJ whole genome shotgun (WGS) entry which is preliminary data.</text>
</comment>
<proteinExistence type="predicted"/>
<reference evidence="2" key="1">
    <citation type="submission" date="2021-01" db="EMBL/GenBank/DDBJ databases">
        <title>Whole genome shotgun sequence of Planosporangium mesophilum NBRC 109066.</title>
        <authorList>
            <person name="Komaki H."/>
            <person name="Tamura T."/>
        </authorList>
    </citation>
    <scope>NUCLEOTIDE SEQUENCE</scope>
    <source>
        <strain evidence="2">NBRC 109066</strain>
    </source>
</reference>
<evidence type="ECO:0000313" key="2">
    <source>
        <dbReference type="EMBL" id="GII25710.1"/>
    </source>
</evidence>
<dbReference type="SUPFAM" id="SSF110857">
    <property type="entry name" value="Gamma-glutamyl cyclotransferase-like"/>
    <property type="match status" value="1"/>
</dbReference>
<dbReference type="CDD" id="cd06661">
    <property type="entry name" value="GGCT_like"/>
    <property type="match status" value="1"/>
</dbReference>
<dbReference type="EMBL" id="BOON01000057">
    <property type="protein sequence ID" value="GII25710.1"/>
    <property type="molecule type" value="Genomic_DNA"/>
</dbReference>
<dbReference type="InterPro" id="IPR013024">
    <property type="entry name" value="GGCT-like"/>
</dbReference>
<dbReference type="InterPro" id="IPR036568">
    <property type="entry name" value="GGCT-like_sf"/>
</dbReference>
<evidence type="ECO:0000259" key="1">
    <source>
        <dbReference type="Pfam" id="PF06094"/>
    </source>
</evidence>
<dbReference type="AlphaFoldDB" id="A0A8J3TQY2"/>
<organism evidence="2 3">
    <name type="scientific">Planosporangium mesophilum</name>
    <dbReference type="NCBI Taxonomy" id="689768"/>
    <lineage>
        <taxon>Bacteria</taxon>
        <taxon>Bacillati</taxon>
        <taxon>Actinomycetota</taxon>
        <taxon>Actinomycetes</taxon>
        <taxon>Micromonosporales</taxon>
        <taxon>Micromonosporaceae</taxon>
        <taxon>Planosporangium</taxon>
    </lineage>
</organism>
<dbReference type="Pfam" id="PF06094">
    <property type="entry name" value="GGACT"/>
    <property type="match status" value="1"/>
</dbReference>
<sequence length="148" mass="16237">MTQCLPFFVYGTLRSGQRNYARLLAGRTVSEHPATLAGGTMYDSGGFPYLIRTDGQTDGQIVGNLMEVGEADFDEVLATLDRLEGYDPDSARNHYNRIVVPVTTMDAETVEAYTYVADPSMYDAIRTRLPLIESGDWVKDGSSRPASG</sequence>
<accession>A0A8J3TQY2</accession>
<protein>
    <submittedName>
        <fullName evidence="2">Gamma-glutamylcyclotransferase</fullName>
    </submittedName>
</protein>
<gene>
    <name evidence="2" type="ORF">Pme01_53070</name>
</gene>
<dbReference type="Proteomes" id="UP000599074">
    <property type="component" value="Unassembled WGS sequence"/>
</dbReference>
<keyword evidence="3" id="KW-1185">Reference proteome</keyword>
<dbReference type="RefSeq" id="WP_168117658.1">
    <property type="nucleotide sequence ID" value="NZ_BOON01000057.1"/>
</dbReference>
<dbReference type="Gene3D" id="3.10.490.10">
    <property type="entry name" value="Gamma-glutamyl cyclotransferase-like"/>
    <property type="match status" value="1"/>
</dbReference>
<evidence type="ECO:0000313" key="3">
    <source>
        <dbReference type="Proteomes" id="UP000599074"/>
    </source>
</evidence>
<feature type="domain" description="Gamma-glutamylcyclotransferase AIG2-like" evidence="1">
    <location>
        <begin position="7"/>
        <end position="138"/>
    </location>
</feature>
<name>A0A8J3TQY2_9ACTN</name>
<dbReference type="InterPro" id="IPR009288">
    <property type="entry name" value="AIG2-like_dom"/>
</dbReference>